<dbReference type="InterPro" id="IPR029526">
    <property type="entry name" value="PGBD"/>
</dbReference>
<accession>A0A6P3Y9U2</accession>
<feature type="domain" description="PiggyBac transposable element-derived protein" evidence="2">
    <location>
        <begin position="115"/>
        <end position="257"/>
    </location>
</feature>
<dbReference type="PANTHER" id="PTHR46599">
    <property type="entry name" value="PIGGYBAC TRANSPOSABLE ELEMENT-DERIVED PROTEIN 4"/>
    <property type="match status" value="1"/>
</dbReference>
<dbReference type="RefSeq" id="XP_014487781.1">
    <property type="nucleotide sequence ID" value="XM_014632295.1"/>
</dbReference>
<feature type="region of interest" description="Disordered" evidence="1">
    <location>
        <begin position="1"/>
        <end position="49"/>
    </location>
</feature>
<dbReference type="RefSeq" id="XP_014487782.1">
    <property type="nucleotide sequence ID" value="XM_014632296.1"/>
</dbReference>
<feature type="domain" description="PiggyBac transposable element-derived protein" evidence="2">
    <location>
        <begin position="258"/>
        <end position="459"/>
    </location>
</feature>
<evidence type="ECO:0000313" key="3">
    <source>
        <dbReference type="Proteomes" id="UP000515204"/>
    </source>
</evidence>
<keyword evidence="3" id="KW-1185">Reference proteome</keyword>
<proteinExistence type="predicted"/>
<feature type="compositionally biased region" description="Acidic residues" evidence="1">
    <location>
        <begin position="11"/>
        <end position="49"/>
    </location>
</feature>
<dbReference type="Proteomes" id="UP000515204">
    <property type="component" value="Unplaced"/>
</dbReference>
<evidence type="ECO:0000259" key="2">
    <source>
        <dbReference type="Pfam" id="PF13843"/>
    </source>
</evidence>
<sequence length="601" mass="69158">MSKTRNIFYDSDSESDFEKSEEELFSDPEIDNYNEIQSEGDEDDIEIENDDNFNIISRFRRRTRRLSSSDSESSREPVSEEWIWEEEENVADIKSFSEISGINPLSLRRLGGNPTPLDVLKEVLNEDFWDTIVEETNRYARQVIEKEGCVTKKNQGWFPVSSDEMKAYIALCILMSQMKKPKMHMYWSKRYAISTPIFASTMPRDRFFDISSFLHFTDNEKENKDDRIRKIRNIVDYLNAKFCYLYTPDSEVAIDEACFGIKFYKLCESTSSYCIRFKIYVGKNKIQGSDIPATESVVMEVAQPILKKGYTLYMDNFYSSPHLFLTLLKNDTNAVGTVRKNRKNMPKVFSSMKLKKGEVKTLSSHGLLALKWRDKKDVHILSTKHSNADLINTGKRRKNKGGDSENIIKPASVLEYNKGMGGVDKQDQLLACFPVMRKCVKGYKKMFFYLIDMAFYNAHVLYSKINCTTKAGITSFRLAIAEELLEQLSLPNYKRRGRPSSSDTPFRLAAKNWAHFPENIPSTKSKQHPGKRGKNYTAAYRGFRNKYGSKKDSNETTLRKKNTMGIQLKTTSVVGVDGVKSSPYDTGMQSLSLFQKSRSFL</sequence>
<reference evidence="4 5" key="1">
    <citation type="submission" date="2025-04" db="UniProtKB">
        <authorList>
            <consortium name="RefSeq"/>
        </authorList>
    </citation>
    <scope>IDENTIFICATION</scope>
</reference>
<gene>
    <name evidence="4 5" type="primary">LOC106751407</name>
</gene>
<dbReference type="OrthoDB" id="7533857at2759"/>
<evidence type="ECO:0000313" key="5">
    <source>
        <dbReference type="RefSeq" id="XP_014487782.1"/>
    </source>
</evidence>
<protein>
    <submittedName>
        <fullName evidence="4 5">PiggyBac transposable element-derived protein 4-like isoform X1</fullName>
    </submittedName>
</protein>
<dbReference type="KEGG" id="dqu:106751407"/>
<dbReference type="GeneID" id="106751407"/>
<evidence type="ECO:0000256" key="1">
    <source>
        <dbReference type="SAM" id="MobiDB-lite"/>
    </source>
</evidence>
<dbReference type="AlphaFoldDB" id="A0A6P3Y9U2"/>
<organism evidence="3 4">
    <name type="scientific">Dinoponera quadriceps</name>
    <name type="common">South American ant</name>
    <dbReference type="NCBI Taxonomy" id="609295"/>
    <lineage>
        <taxon>Eukaryota</taxon>
        <taxon>Metazoa</taxon>
        <taxon>Ecdysozoa</taxon>
        <taxon>Arthropoda</taxon>
        <taxon>Hexapoda</taxon>
        <taxon>Insecta</taxon>
        <taxon>Pterygota</taxon>
        <taxon>Neoptera</taxon>
        <taxon>Endopterygota</taxon>
        <taxon>Hymenoptera</taxon>
        <taxon>Apocrita</taxon>
        <taxon>Aculeata</taxon>
        <taxon>Formicoidea</taxon>
        <taxon>Formicidae</taxon>
        <taxon>Ponerinae</taxon>
        <taxon>Ponerini</taxon>
        <taxon>Dinoponera</taxon>
    </lineage>
</organism>
<evidence type="ECO:0000313" key="4">
    <source>
        <dbReference type="RefSeq" id="XP_014487781.1"/>
    </source>
</evidence>
<dbReference type="Pfam" id="PF13843">
    <property type="entry name" value="DDE_Tnp_1_7"/>
    <property type="match status" value="2"/>
</dbReference>
<name>A0A6P3Y9U2_DINQU</name>
<dbReference type="PANTHER" id="PTHR46599:SF3">
    <property type="entry name" value="PIGGYBAC TRANSPOSABLE ELEMENT-DERIVED PROTEIN 4"/>
    <property type="match status" value="1"/>
</dbReference>